<evidence type="ECO:0000313" key="7">
    <source>
        <dbReference type="Proteomes" id="UP000321230"/>
    </source>
</evidence>
<dbReference type="PANTHER" id="PTHR10434">
    <property type="entry name" value="1-ACYL-SN-GLYCEROL-3-PHOSPHATE ACYLTRANSFERASE"/>
    <property type="match status" value="1"/>
</dbReference>
<dbReference type="OrthoDB" id="5290997at2"/>
<evidence type="ECO:0000313" key="6">
    <source>
        <dbReference type="EMBL" id="GEK94319.1"/>
    </source>
</evidence>
<dbReference type="AlphaFoldDB" id="A0A511B1J0"/>
<evidence type="ECO:0000256" key="3">
    <source>
        <dbReference type="ARBA" id="ARBA00023315"/>
    </source>
</evidence>
<feature type="domain" description="Phospholipid/glycerol acyltransferase" evidence="5">
    <location>
        <begin position="72"/>
        <end position="186"/>
    </location>
</feature>
<dbReference type="Proteomes" id="UP000321230">
    <property type="component" value="Unassembled WGS sequence"/>
</dbReference>
<dbReference type="InterPro" id="IPR002123">
    <property type="entry name" value="Plipid/glycerol_acylTrfase"/>
</dbReference>
<evidence type="ECO:0000256" key="2">
    <source>
        <dbReference type="ARBA" id="ARBA00022679"/>
    </source>
</evidence>
<name>A0A511B1J0_9PROT</name>
<keyword evidence="7" id="KW-1185">Reference proteome</keyword>
<organism evidence="6 7">
    <name type="scientific">Gluconobacter wancherniae NBRC 103581</name>
    <dbReference type="NCBI Taxonomy" id="656744"/>
    <lineage>
        <taxon>Bacteria</taxon>
        <taxon>Pseudomonadati</taxon>
        <taxon>Pseudomonadota</taxon>
        <taxon>Alphaproteobacteria</taxon>
        <taxon>Acetobacterales</taxon>
        <taxon>Acetobacteraceae</taxon>
        <taxon>Gluconobacter</taxon>
    </lineage>
</organism>
<protein>
    <submittedName>
        <fullName evidence="6">1-acyl-sn-glycerol-3-phosphate acyltransferase</fullName>
    </submittedName>
</protein>
<gene>
    <name evidence="6" type="ORF">GWA01_20890</name>
</gene>
<dbReference type="PANTHER" id="PTHR10434:SF40">
    <property type="entry name" value="1-ACYL-SN-GLYCEROL-3-PHOSPHATE ACYLTRANSFERASE"/>
    <property type="match status" value="1"/>
</dbReference>
<dbReference type="SMART" id="SM00563">
    <property type="entry name" value="PlsC"/>
    <property type="match status" value="1"/>
</dbReference>
<keyword evidence="4" id="KW-1133">Transmembrane helix</keyword>
<accession>A0A511B1J0</accession>
<dbReference type="SUPFAM" id="SSF69593">
    <property type="entry name" value="Glycerol-3-phosphate (1)-acyltransferase"/>
    <property type="match status" value="1"/>
</dbReference>
<dbReference type="EMBL" id="BJUZ01000002">
    <property type="protein sequence ID" value="GEK94319.1"/>
    <property type="molecule type" value="Genomic_DNA"/>
</dbReference>
<comment type="caution">
    <text evidence="6">The sequence shown here is derived from an EMBL/GenBank/DDBJ whole genome shotgun (WGS) entry which is preliminary data.</text>
</comment>
<keyword evidence="4" id="KW-0812">Transmembrane</keyword>
<dbReference type="Pfam" id="PF01553">
    <property type="entry name" value="Acyltransferase"/>
    <property type="match status" value="1"/>
</dbReference>
<feature type="transmembrane region" description="Helical" evidence="4">
    <location>
        <begin position="6"/>
        <end position="29"/>
    </location>
</feature>
<evidence type="ECO:0000256" key="1">
    <source>
        <dbReference type="ARBA" id="ARBA00005189"/>
    </source>
</evidence>
<dbReference type="GO" id="GO:0006654">
    <property type="term" value="P:phosphatidic acid biosynthetic process"/>
    <property type="evidence" value="ECO:0007669"/>
    <property type="project" value="TreeGrafter"/>
</dbReference>
<keyword evidence="4" id="KW-0472">Membrane</keyword>
<comment type="pathway">
    <text evidence="1">Lipid metabolism.</text>
</comment>
<evidence type="ECO:0000259" key="5">
    <source>
        <dbReference type="SMART" id="SM00563"/>
    </source>
</evidence>
<dbReference type="RefSeq" id="WP_146797820.1">
    <property type="nucleotide sequence ID" value="NZ_BARC01000006.1"/>
</dbReference>
<proteinExistence type="predicted"/>
<reference evidence="6 7" key="1">
    <citation type="submission" date="2019-07" db="EMBL/GenBank/DDBJ databases">
        <title>Whole genome shotgun sequence of Gluconobacter wancherniae NBRC 103581.</title>
        <authorList>
            <person name="Hosoyama A."/>
            <person name="Uohara A."/>
            <person name="Ohji S."/>
            <person name="Ichikawa N."/>
        </authorList>
    </citation>
    <scope>NUCLEOTIDE SEQUENCE [LARGE SCALE GENOMIC DNA]</scope>
    <source>
        <strain evidence="6 7">NBRC 103581</strain>
    </source>
</reference>
<evidence type="ECO:0000256" key="4">
    <source>
        <dbReference type="SAM" id="Phobius"/>
    </source>
</evidence>
<dbReference type="CDD" id="cd07989">
    <property type="entry name" value="LPLAT_AGPAT-like"/>
    <property type="match status" value="1"/>
</dbReference>
<sequence>MSIFRGLLFNAYLLLLTIVMGIGALPIRLSGRRNLALRYAKLWSKAVLAGLGKICGIRINVVGRENLPIGPVLIASQHQSFCDGFIWMNLLPRPAYVIKRELTKIPFVGPMLILSGMISVERSDGAKALRGMMKATADAYEDGRGIIIFPEGTRTLPGERHPIQPGIVGIARQASVPVIPVVTDSGLFWERSQWRKNPGTLNVVIGKPLPATKDRKEFIPALEKSWDELCATYDLPRDPVDNSVEAADLFLSQPLDKVSEKNPA</sequence>
<keyword evidence="3 6" id="KW-0012">Acyltransferase</keyword>
<keyword evidence="2 6" id="KW-0808">Transferase</keyword>
<dbReference type="GO" id="GO:0003841">
    <property type="term" value="F:1-acylglycerol-3-phosphate O-acyltransferase activity"/>
    <property type="evidence" value="ECO:0007669"/>
    <property type="project" value="TreeGrafter"/>
</dbReference>